<organism evidence="4 5">
    <name type="scientific">Candidatus Weimeria bifida</name>
    <dbReference type="NCBI Taxonomy" id="2599074"/>
    <lineage>
        <taxon>Bacteria</taxon>
        <taxon>Bacillati</taxon>
        <taxon>Bacillota</taxon>
        <taxon>Clostridia</taxon>
        <taxon>Lachnospirales</taxon>
        <taxon>Lachnospiraceae</taxon>
        <taxon>Candidatus Weimeria</taxon>
    </lineage>
</organism>
<reference evidence="4" key="1">
    <citation type="journal article" date="2020" name="Appl. Environ. Microbiol.">
        <title>Medium-Chain Fatty Acid Synthesis by 'Candidatus Weimeria bifida' gen. nov., sp. nov., and 'Candidatus Pseudoramibacter fermentans' sp. nov.</title>
        <authorList>
            <person name="Scarborough M.J."/>
            <person name="Myers K.S."/>
            <person name="Donohue T.J."/>
            <person name="Noguera D.R."/>
        </authorList>
    </citation>
    <scope>NUCLEOTIDE SEQUENCE</scope>
    <source>
        <strain evidence="4">LCO1.1</strain>
    </source>
</reference>
<dbReference type="InterPro" id="IPR041854">
    <property type="entry name" value="BFD-like_2Fe2S-bd_dom_sf"/>
</dbReference>
<evidence type="ECO:0000313" key="5">
    <source>
        <dbReference type="Proteomes" id="UP000460257"/>
    </source>
</evidence>
<keyword evidence="5" id="KW-1185">Reference proteome</keyword>
<dbReference type="CDD" id="cd19946">
    <property type="entry name" value="GlpA-like_Fer2_BFD-like"/>
    <property type="match status" value="1"/>
</dbReference>
<dbReference type="InterPro" id="IPR041117">
    <property type="entry name" value="SoxA_A3"/>
</dbReference>
<dbReference type="InterPro" id="IPR052745">
    <property type="entry name" value="G3P_Oxidase/Oxidoreductase"/>
</dbReference>
<accession>A0A6N7IXG0</accession>
<dbReference type="Proteomes" id="UP000460257">
    <property type="component" value="Unassembled WGS sequence"/>
</dbReference>
<gene>
    <name evidence="4" type="ORF">FRC54_03230</name>
</gene>
<feature type="region of interest" description="Disordered" evidence="2">
    <location>
        <begin position="68"/>
        <end position="96"/>
    </location>
</feature>
<evidence type="ECO:0000256" key="2">
    <source>
        <dbReference type="SAM" id="MobiDB-lite"/>
    </source>
</evidence>
<dbReference type="Gene3D" id="1.10.10.1100">
    <property type="entry name" value="BFD-like [2Fe-2S]-binding domain"/>
    <property type="match status" value="1"/>
</dbReference>
<dbReference type="Pfam" id="PF17806">
    <property type="entry name" value="SO_alpha_A3"/>
    <property type="match status" value="1"/>
</dbReference>
<protein>
    <submittedName>
        <fullName evidence="4">(2Fe-2S)-binding protein</fullName>
    </submittedName>
</protein>
<evidence type="ECO:0000259" key="3">
    <source>
        <dbReference type="Pfam" id="PF17806"/>
    </source>
</evidence>
<dbReference type="EMBL" id="VOGC01000002">
    <property type="protein sequence ID" value="MQN00993.1"/>
    <property type="molecule type" value="Genomic_DNA"/>
</dbReference>
<dbReference type="PANTHER" id="PTHR42720">
    <property type="entry name" value="GLYCEROL-3-PHOSPHATE DEHYDROGENASE"/>
    <property type="match status" value="1"/>
</dbReference>
<dbReference type="AlphaFoldDB" id="A0A6N7IXG0"/>
<proteinExistence type="predicted"/>
<feature type="domain" description="SoxA A3" evidence="3">
    <location>
        <begin position="11"/>
        <end position="90"/>
    </location>
</feature>
<evidence type="ECO:0000256" key="1">
    <source>
        <dbReference type="ARBA" id="ARBA00023002"/>
    </source>
</evidence>
<dbReference type="GO" id="GO:0016491">
    <property type="term" value="F:oxidoreductase activity"/>
    <property type="evidence" value="ECO:0007669"/>
    <property type="project" value="UniProtKB-KW"/>
</dbReference>
<evidence type="ECO:0000313" key="4">
    <source>
        <dbReference type="EMBL" id="MQN00993.1"/>
    </source>
</evidence>
<dbReference type="PANTHER" id="PTHR42720:SF1">
    <property type="entry name" value="GLYCEROL 3-PHOSPHATE OXIDASE"/>
    <property type="match status" value="1"/>
</dbReference>
<sequence length="96" mass="10304">MSEALADDMLVCRCEEVTVGDIKKAIRDGARDVVGVKRRTRAGMGLCQGRTCEKLVQQIISKELGVPASETGTSSVRPPVRPVTFGELAKGDVEDD</sequence>
<name>A0A6N7IXG0_9FIRM</name>
<comment type="caution">
    <text evidence="4">The sequence shown here is derived from an EMBL/GenBank/DDBJ whole genome shotgun (WGS) entry which is preliminary data.</text>
</comment>
<keyword evidence="1" id="KW-0560">Oxidoreductase</keyword>